<evidence type="ECO:0000313" key="1">
    <source>
        <dbReference type="EMBL" id="MEG3439523.1"/>
    </source>
</evidence>
<keyword evidence="2" id="KW-1185">Reference proteome</keyword>
<reference evidence="1 2" key="1">
    <citation type="submission" date="2024-01" db="EMBL/GenBank/DDBJ databases">
        <title>Genomic insights into the taxonomy and metabolism of the cyanobacterium Pannus brasiliensis CCIBt3594.</title>
        <authorList>
            <person name="Machado M."/>
            <person name="Botero N.B."/>
            <person name="Andreote A.P.D."/>
            <person name="Feitosa A.M.T."/>
            <person name="Popin R."/>
            <person name="Sivonen K."/>
            <person name="Fiore M.F."/>
        </authorList>
    </citation>
    <scope>NUCLEOTIDE SEQUENCE [LARGE SCALE GENOMIC DNA]</scope>
    <source>
        <strain evidence="1 2">CCIBt3594</strain>
    </source>
</reference>
<dbReference type="RefSeq" id="WP_332867007.1">
    <property type="nucleotide sequence ID" value="NZ_JBAFSM010000051.1"/>
</dbReference>
<name>A0AAW9R017_9CHRO</name>
<organism evidence="1 2">
    <name type="scientific">Pannus brasiliensis CCIBt3594</name>
    <dbReference type="NCBI Taxonomy" id="1427578"/>
    <lineage>
        <taxon>Bacteria</taxon>
        <taxon>Bacillati</taxon>
        <taxon>Cyanobacteriota</taxon>
        <taxon>Cyanophyceae</taxon>
        <taxon>Oscillatoriophycideae</taxon>
        <taxon>Chroococcales</taxon>
        <taxon>Microcystaceae</taxon>
        <taxon>Pannus</taxon>
    </lineage>
</organism>
<protein>
    <submittedName>
        <fullName evidence="1">Uncharacterized protein</fullName>
    </submittedName>
</protein>
<comment type="caution">
    <text evidence="1">The sequence shown here is derived from an EMBL/GenBank/DDBJ whole genome shotgun (WGS) entry which is preliminary data.</text>
</comment>
<dbReference type="AlphaFoldDB" id="A0AAW9R017"/>
<accession>A0AAW9R017</accession>
<sequence>MFIRDLEYCQLEVSENQFALVNGGGSKPVVKYPPISLPKPATATATVLANVLASGSKSADTTVVVDTLAVTATGSALSATSLFIDAASKS</sequence>
<dbReference type="EMBL" id="JBAFSM010000051">
    <property type="protein sequence ID" value="MEG3439523.1"/>
    <property type="molecule type" value="Genomic_DNA"/>
</dbReference>
<gene>
    <name evidence="1" type="ORF">V0288_20515</name>
</gene>
<dbReference type="Proteomes" id="UP001328733">
    <property type="component" value="Unassembled WGS sequence"/>
</dbReference>
<evidence type="ECO:0000313" key="2">
    <source>
        <dbReference type="Proteomes" id="UP001328733"/>
    </source>
</evidence>
<proteinExistence type="predicted"/>